<name>A0ABS5XMH9_9GAMM</name>
<organism evidence="3 4">
    <name type="scientific">Metapseudomonas boanensis</name>
    <dbReference type="NCBI Taxonomy" id="2822138"/>
    <lineage>
        <taxon>Bacteria</taxon>
        <taxon>Pseudomonadati</taxon>
        <taxon>Pseudomonadota</taxon>
        <taxon>Gammaproteobacteria</taxon>
        <taxon>Pseudomonadales</taxon>
        <taxon>Pseudomonadaceae</taxon>
        <taxon>Metapseudomonas</taxon>
    </lineage>
</organism>
<accession>A0ABS5XMH9</accession>
<evidence type="ECO:0008006" key="5">
    <source>
        <dbReference type="Google" id="ProtNLM"/>
    </source>
</evidence>
<evidence type="ECO:0000256" key="1">
    <source>
        <dbReference type="SAM" id="MobiDB-lite"/>
    </source>
</evidence>
<dbReference type="Proteomes" id="UP001519667">
    <property type="component" value="Unassembled WGS sequence"/>
</dbReference>
<protein>
    <recommendedName>
        <fullName evidence="5">Fap</fullName>
    </recommendedName>
</protein>
<reference evidence="3 4" key="1">
    <citation type="submission" date="2021-04" db="EMBL/GenBank/DDBJ databases">
        <title>Pseudomonas boanensis sp. nov., a bacterium isolated from river water used for household purposes in Boane District, Mozambique.</title>
        <authorList>
            <person name="Nicklasson M."/>
            <person name="Martin-Rodriguez A.J."/>
            <person name="Thorell K."/>
            <person name="Neves L."/>
            <person name="Mussagy A."/>
            <person name="Rydberg H.A."/>
            <person name="Hernroth B."/>
            <person name="Svensson-Stadler L."/>
            <person name="Sjoling A."/>
        </authorList>
    </citation>
    <scope>NUCLEOTIDE SEQUENCE [LARGE SCALE GENOMIC DNA]</scope>
    <source>
        <strain evidence="3 4">DB1</strain>
    </source>
</reference>
<evidence type="ECO:0000313" key="3">
    <source>
        <dbReference type="EMBL" id="MBT8768916.1"/>
    </source>
</evidence>
<evidence type="ECO:0000256" key="2">
    <source>
        <dbReference type="SAM" id="SignalP"/>
    </source>
</evidence>
<feature type="signal peptide" evidence="2">
    <location>
        <begin position="1"/>
        <end position="18"/>
    </location>
</feature>
<sequence length="136" mass="14059">MRFALLLVFAVPFQTSLAADGDVIIQRDVQSRTATRAPLVPDPNPRVVNPGAITSSTTVEMTDGDFANVSTGMALPDRTIQAQVVNNPAMSGNPGHQSLPGVGATHTGGGAGRSISSQVNQSIQQGLRPLQSLGGR</sequence>
<feature type="compositionally biased region" description="Polar residues" evidence="1">
    <location>
        <begin position="85"/>
        <end position="96"/>
    </location>
</feature>
<feature type="chain" id="PRO_5045443938" description="Fap" evidence="2">
    <location>
        <begin position="19"/>
        <end position="136"/>
    </location>
</feature>
<keyword evidence="2" id="KW-0732">Signal</keyword>
<keyword evidence="4" id="KW-1185">Reference proteome</keyword>
<feature type="compositionally biased region" description="Low complexity" evidence="1">
    <location>
        <begin position="114"/>
        <end position="125"/>
    </location>
</feature>
<evidence type="ECO:0000313" key="4">
    <source>
        <dbReference type="Proteomes" id="UP001519667"/>
    </source>
</evidence>
<gene>
    <name evidence="3" type="ORF">J7302_22680</name>
</gene>
<feature type="region of interest" description="Disordered" evidence="1">
    <location>
        <begin position="85"/>
        <end position="136"/>
    </location>
</feature>
<proteinExistence type="predicted"/>
<comment type="caution">
    <text evidence="3">The sequence shown here is derived from an EMBL/GenBank/DDBJ whole genome shotgun (WGS) entry which is preliminary data.</text>
</comment>
<dbReference type="EMBL" id="JAGTIS010000017">
    <property type="protein sequence ID" value="MBT8768916.1"/>
    <property type="molecule type" value="Genomic_DNA"/>
</dbReference>